<evidence type="ECO:0000313" key="10">
    <source>
        <dbReference type="EMBL" id="MBB3897394.1"/>
    </source>
</evidence>
<accession>A0A840AAV5</accession>
<dbReference type="PANTHER" id="PTHR30574">
    <property type="entry name" value="INNER MEMBRANE PROTEIN YEDE"/>
    <property type="match status" value="1"/>
</dbReference>
<dbReference type="RefSeq" id="WP_184382313.1">
    <property type="nucleotide sequence ID" value="NZ_JACIDJ010000001.1"/>
</dbReference>
<feature type="transmembrane region" description="Helical" evidence="9">
    <location>
        <begin position="135"/>
        <end position="155"/>
    </location>
</feature>
<dbReference type="AlphaFoldDB" id="A0A840AAV5"/>
<dbReference type="PANTHER" id="PTHR30574:SF1">
    <property type="entry name" value="SULPHUR TRANSPORT DOMAIN-CONTAINING PROTEIN"/>
    <property type="match status" value="1"/>
</dbReference>
<keyword evidence="11" id="KW-1185">Reference proteome</keyword>
<keyword evidence="3" id="KW-1003">Cell membrane</keyword>
<evidence type="ECO:0000256" key="3">
    <source>
        <dbReference type="ARBA" id="ARBA00022475"/>
    </source>
</evidence>
<proteinExistence type="inferred from homology"/>
<feature type="transmembrane region" description="Helical" evidence="9">
    <location>
        <begin position="217"/>
        <end position="239"/>
    </location>
</feature>
<evidence type="ECO:0000256" key="1">
    <source>
        <dbReference type="ARBA" id="ARBA00004429"/>
    </source>
</evidence>
<keyword evidence="6 9" id="KW-1133">Transmembrane helix</keyword>
<evidence type="ECO:0000256" key="8">
    <source>
        <dbReference type="ARBA" id="ARBA00035655"/>
    </source>
</evidence>
<dbReference type="Proteomes" id="UP000553193">
    <property type="component" value="Unassembled WGS sequence"/>
</dbReference>
<evidence type="ECO:0000256" key="6">
    <source>
        <dbReference type="ARBA" id="ARBA00022989"/>
    </source>
</evidence>
<dbReference type="GO" id="GO:0005886">
    <property type="term" value="C:plasma membrane"/>
    <property type="evidence" value="ECO:0007669"/>
    <property type="project" value="UniProtKB-SubCell"/>
</dbReference>
<dbReference type="Pfam" id="PF04143">
    <property type="entry name" value="Sulf_transp"/>
    <property type="match status" value="1"/>
</dbReference>
<feature type="transmembrane region" description="Helical" evidence="9">
    <location>
        <begin position="175"/>
        <end position="196"/>
    </location>
</feature>
<evidence type="ECO:0000256" key="9">
    <source>
        <dbReference type="SAM" id="Phobius"/>
    </source>
</evidence>
<protein>
    <recommendedName>
        <fullName evidence="12">Sulphur transport domain-containing protein</fullName>
    </recommendedName>
</protein>
<gene>
    <name evidence="10" type="ORF">GGQ83_000820</name>
</gene>
<organism evidence="10 11">
    <name type="scientific">Roseococcus suduntuyensis</name>
    <dbReference type="NCBI Taxonomy" id="455361"/>
    <lineage>
        <taxon>Bacteria</taxon>
        <taxon>Pseudomonadati</taxon>
        <taxon>Pseudomonadota</taxon>
        <taxon>Alphaproteobacteria</taxon>
        <taxon>Acetobacterales</taxon>
        <taxon>Roseomonadaceae</taxon>
        <taxon>Roseococcus</taxon>
    </lineage>
</organism>
<name>A0A840AAV5_9PROT</name>
<comment type="caution">
    <text evidence="10">The sequence shown here is derived from an EMBL/GenBank/DDBJ whole genome shotgun (WGS) entry which is preliminary data.</text>
</comment>
<dbReference type="EMBL" id="JACIDJ010000001">
    <property type="protein sequence ID" value="MBB3897394.1"/>
    <property type="molecule type" value="Genomic_DNA"/>
</dbReference>
<feature type="transmembrane region" description="Helical" evidence="9">
    <location>
        <begin position="358"/>
        <end position="378"/>
    </location>
</feature>
<feature type="transmembrane region" description="Helical" evidence="9">
    <location>
        <begin position="289"/>
        <end position="309"/>
    </location>
</feature>
<evidence type="ECO:0000256" key="5">
    <source>
        <dbReference type="ARBA" id="ARBA00022692"/>
    </source>
</evidence>
<comment type="similarity">
    <text evidence="8">Belongs to the TsuA/YedE (TC 9.B.102) family.</text>
</comment>
<evidence type="ECO:0000256" key="4">
    <source>
        <dbReference type="ARBA" id="ARBA00022519"/>
    </source>
</evidence>
<feature type="transmembrane region" description="Helical" evidence="9">
    <location>
        <begin position="321"/>
        <end position="346"/>
    </location>
</feature>
<keyword evidence="4" id="KW-0997">Cell inner membrane</keyword>
<reference evidence="10 11" key="1">
    <citation type="submission" date="2020-08" db="EMBL/GenBank/DDBJ databases">
        <title>Genomic Encyclopedia of Type Strains, Phase IV (KMG-IV): sequencing the most valuable type-strain genomes for metagenomic binning, comparative biology and taxonomic classification.</title>
        <authorList>
            <person name="Goeker M."/>
        </authorList>
    </citation>
    <scope>NUCLEOTIDE SEQUENCE [LARGE SCALE GENOMIC DNA]</scope>
    <source>
        <strain evidence="10 11">DSM 19979</strain>
    </source>
</reference>
<comment type="subcellular location">
    <subcellularLocation>
        <location evidence="1">Cell inner membrane</location>
        <topology evidence="1">Multi-pass membrane protein</topology>
    </subcellularLocation>
</comment>
<sequence length="384" mass="39923">MSLRVNVLLGLLLLCGGAVALGMSQGGRVALLWLIGAGLGVALFHATFGFAGAFRRLLAEGRGAGLRAQMLLLAVLVAFFLPALEAGEVLGAPVRGFVFPVGWALLLGAFLFGVGMQMGGGCASGTLYTAGGGAVRMWITLAAFVAGATLAAWQADFWLPWRTLPALSLPGALGLWPALGLSLGVLGLVALASRALEKARHGSVEPLAWRGGDPLRGPWPLAWGAVALAVLGIATLVVAGRPWAITAAFPLWGSSLVEALGWDDPSFWTYWEDPTRVEAWLRPVWTDRITLMNLGLMAGAFLAAALAGRASGWRLPRLGEVATAILGGLLLGVGAVLATGCNISAYVAGIASGSMHGWVWIVPALLGNWVGLKLMNLVNRRTPN</sequence>
<feature type="transmembrane region" description="Helical" evidence="9">
    <location>
        <begin position="66"/>
        <end position="84"/>
    </location>
</feature>
<feature type="transmembrane region" description="Helical" evidence="9">
    <location>
        <begin position="96"/>
        <end position="114"/>
    </location>
</feature>
<dbReference type="InterPro" id="IPR007272">
    <property type="entry name" value="Sulf_transp_TsuA/YedE"/>
</dbReference>
<keyword evidence="5 9" id="KW-0812">Transmembrane</keyword>
<evidence type="ECO:0000256" key="7">
    <source>
        <dbReference type="ARBA" id="ARBA00023136"/>
    </source>
</evidence>
<keyword evidence="7 9" id="KW-0472">Membrane</keyword>
<feature type="transmembrane region" description="Helical" evidence="9">
    <location>
        <begin position="30"/>
        <end position="54"/>
    </location>
</feature>
<evidence type="ECO:0008006" key="12">
    <source>
        <dbReference type="Google" id="ProtNLM"/>
    </source>
</evidence>
<evidence type="ECO:0000256" key="2">
    <source>
        <dbReference type="ARBA" id="ARBA00022448"/>
    </source>
</evidence>
<evidence type="ECO:0000313" key="11">
    <source>
        <dbReference type="Proteomes" id="UP000553193"/>
    </source>
</evidence>
<keyword evidence="2" id="KW-0813">Transport</keyword>